<keyword evidence="3" id="KW-1185">Reference proteome</keyword>
<protein>
    <submittedName>
        <fullName evidence="2">Uncharacterized protein</fullName>
    </submittedName>
</protein>
<proteinExistence type="predicted"/>
<dbReference type="OrthoDB" id="1991740at2"/>
<dbReference type="AlphaFoldDB" id="A0A5N6AAN8"/>
<evidence type="ECO:0000313" key="3">
    <source>
        <dbReference type="Proteomes" id="UP000314251"/>
    </source>
</evidence>
<evidence type="ECO:0000313" key="2">
    <source>
        <dbReference type="EMBL" id="KAB8165701.1"/>
    </source>
</evidence>
<name>A0A5N6AAN8_9ACTN</name>
<feature type="compositionally biased region" description="Basic and acidic residues" evidence="1">
    <location>
        <begin position="1"/>
        <end position="15"/>
    </location>
</feature>
<dbReference type="RefSeq" id="WP_139667707.1">
    <property type="nucleotide sequence ID" value="NZ_VDLY02000007.1"/>
</dbReference>
<comment type="caution">
    <text evidence="2">The sequence shown here is derived from an EMBL/GenBank/DDBJ whole genome shotgun (WGS) entry which is preliminary data.</text>
</comment>
<reference evidence="2" key="1">
    <citation type="submission" date="2019-10" db="EMBL/GenBank/DDBJ databases">
        <title>Nonomuraea sp. nov., isolated from Phyllanthus amarus.</title>
        <authorList>
            <person name="Klykleung N."/>
            <person name="Tanasupawat S."/>
        </authorList>
    </citation>
    <scope>NUCLEOTIDE SEQUENCE [LARGE SCALE GENOMIC DNA]</scope>
    <source>
        <strain evidence="2">3MP-10</strain>
    </source>
</reference>
<organism evidence="2 3">
    <name type="scientific">Streptomyces mimosae</name>
    <dbReference type="NCBI Taxonomy" id="2586635"/>
    <lineage>
        <taxon>Bacteria</taxon>
        <taxon>Bacillati</taxon>
        <taxon>Actinomycetota</taxon>
        <taxon>Actinomycetes</taxon>
        <taxon>Kitasatosporales</taxon>
        <taxon>Streptomycetaceae</taxon>
        <taxon>Streptomyces</taxon>
    </lineage>
</organism>
<gene>
    <name evidence="2" type="ORF">FH607_012180</name>
</gene>
<sequence>MTDHETMSRPPRPDADGPADGASPELGLALGSGRAVLDPATGAPLRFVDDRQPARRFLLDETVPWHSVEHRWGAGHLVTDEGAARWNAPDELRIDRDRSEARFTPLPGLGLVVERAGGERLSERYTFHHTGDRPDGAPAHAADPLANDQDWHLALWLQLAAEGALPLD</sequence>
<accession>A0A5N6AAN8</accession>
<evidence type="ECO:0000256" key="1">
    <source>
        <dbReference type="SAM" id="MobiDB-lite"/>
    </source>
</evidence>
<feature type="region of interest" description="Disordered" evidence="1">
    <location>
        <begin position="1"/>
        <end position="27"/>
    </location>
</feature>
<dbReference type="Proteomes" id="UP000314251">
    <property type="component" value="Unassembled WGS sequence"/>
</dbReference>
<dbReference type="EMBL" id="VDLY02000007">
    <property type="protein sequence ID" value="KAB8165701.1"/>
    <property type="molecule type" value="Genomic_DNA"/>
</dbReference>